<accession>A0A1Y5YCY3</accession>
<dbReference type="GO" id="GO:0005506">
    <property type="term" value="F:iron ion binding"/>
    <property type="evidence" value="ECO:0007669"/>
    <property type="project" value="InterPro"/>
</dbReference>
<dbReference type="CDD" id="cd20623">
    <property type="entry name" value="CYP_unk"/>
    <property type="match status" value="1"/>
</dbReference>
<dbReference type="RefSeq" id="WP_084435010.1">
    <property type="nucleotide sequence ID" value="NZ_FWXV01000026.1"/>
</dbReference>
<dbReference type="InterPro" id="IPR002397">
    <property type="entry name" value="Cyt_P450_B"/>
</dbReference>
<dbReference type="SUPFAM" id="SSF48264">
    <property type="entry name" value="Cytochrome P450"/>
    <property type="match status" value="1"/>
</dbReference>
<evidence type="ECO:0000256" key="1">
    <source>
        <dbReference type="ARBA" id="ARBA00010617"/>
    </source>
</evidence>
<dbReference type="EMBL" id="FWXV01000026">
    <property type="protein sequence ID" value="SMD27489.1"/>
    <property type="molecule type" value="Genomic_DNA"/>
</dbReference>
<dbReference type="PRINTS" id="PR00359">
    <property type="entry name" value="BP450"/>
</dbReference>
<reference evidence="2 3" key="1">
    <citation type="submission" date="2017-04" db="EMBL/GenBank/DDBJ databases">
        <authorList>
            <person name="Afonso C.L."/>
            <person name="Miller P.J."/>
            <person name="Scott M.A."/>
            <person name="Spackman E."/>
            <person name="Goraichik I."/>
            <person name="Dimitrov K.M."/>
            <person name="Suarez D.L."/>
            <person name="Swayne D.E."/>
        </authorList>
    </citation>
    <scope>NUCLEOTIDE SEQUENCE [LARGE SCALE GENOMIC DNA]</scope>
    <source>
        <strain evidence="2 3">DSM 43828</strain>
    </source>
</reference>
<sequence length="411" mass="45523">MTNPQSSCDPLAESRVPLYGPQFQRKSADLYAEMRRAHGPVAPVLLDGDVPAWLVLGYREVQYVVSNPEIFGRDSRRWNAWDRIPPDWPLLPLIGYQPTMMFAEGAEHRRRAEALDDALADVDQFALRAQAQQVADRLIDTFAGAGEADLITQYADGVPLPVVARMIGVPDVETADLVREVNKTHAAGEGANDAYTRVREKVRRLVESKRENPARDVTSRLLAHPATLADEEITEDLLHLMNAGQLPTAYWIGNTLRLMLTDDRFAMTLSGGRQSVGQALNEVLWEDTPTQNFPGRFAVRDLRLGDRQIRKGDLLILGLAAANHDPLVRPDPQTSIGNQAYMSFSYGEHRCPYAAQEIAKVIAEAAIEVLLDRLPDVVLTVPADALTWRPSPLFRGLSALPVKFTPGLVVL</sequence>
<gene>
    <name evidence="2" type="ORF">SAMN05661093_11096</name>
</gene>
<comment type="similarity">
    <text evidence="1">Belongs to the cytochrome P450 family.</text>
</comment>
<dbReference type="OrthoDB" id="4133219at2"/>
<protein>
    <submittedName>
        <fullName evidence="2">Cytochrome P450</fullName>
    </submittedName>
</protein>
<dbReference type="InterPro" id="IPR036396">
    <property type="entry name" value="Cyt_P450_sf"/>
</dbReference>
<dbReference type="PANTHER" id="PTHR46696:SF1">
    <property type="entry name" value="CYTOCHROME P450 YJIB-RELATED"/>
    <property type="match status" value="1"/>
</dbReference>
<dbReference type="GO" id="GO:0020037">
    <property type="term" value="F:heme binding"/>
    <property type="evidence" value="ECO:0007669"/>
    <property type="project" value="InterPro"/>
</dbReference>
<evidence type="ECO:0000313" key="3">
    <source>
        <dbReference type="Proteomes" id="UP000192674"/>
    </source>
</evidence>
<dbReference type="AlphaFoldDB" id="A0A1Y5YCY3"/>
<evidence type="ECO:0000313" key="2">
    <source>
        <dbReference type="EMBL" id="SMD27489.1"/>
    </source>
</evidence>
<dbReference type="Proteomes" id="UP000192674">
    <property type="component" value="Unassembled WGS sequence"/>
</dbReference>
<dbReference type="GO" id="GO:0016705">
    <property type="term" value="F:oxidoreductase activity, acting on paired donors, with incorporation or reduction of molecular oxygen"/>
    <property type="evidence" value="ECO:0007669"/>
    <property type="project" value="InterPro"/>
</dbReference>
<organism evidence="2 3">
    <name type="scientific">Kibdelosporangium aridum</name>
    <dbReference type="NCBI Taxonomy" id="2030"/>
    <lineage>
        <taxon>Bacteria</taxon>
        <taxon>Bacillati</taxon>
        <taxon>Actinomycetota</taxon>
        <taxon>Actinomycetes</taxon>
        <taxon>Pseudonocardiales</taxon>
        <taxon>Pseudonocardiaceae</taxon>
        <taxon>Kibdelosporangium</taxon>
    </lineage>
</organism>
<dbReference type="Gene3D" id="1.10.630.10">
    <property type="entry name" value="Cytochrome P450"/>
    <property type="match status" value="1"/>
</dbReference>
<proteinExistence type="inferred from homology"/>
<dbReference type="GO" id="GO:0004497">
    <property type="term" value="F:monooxygenase activity"/>
    <property type="evidence" value="ECO:0007669"/>
    <property type="project" value="InterPro"/>
</dbReference>
<name>A0A1Y5YCY3_KIBAR</name>
<keyword evidence="3" id="KW-1185">Reference proteome</keyword>
<dbReference type="PANTHER" id="PTHR46696">
    <property type="entry name" value="P450, PUTATIVE (EUROFUNG)-RELATED"/>
    <property type="match status" value="1"/>
</dbReference>